<dbReference type="AlphaFoldDB" id="A0AAV3SJ77"/>
<evidence type="ECO:0000256" key="1">
    <source>
        <dbReference type="ARBA" id="ARBA00004141"/>
    </source>
</evidence>
<evidence type="ECO:0000256" key="4">
    <source>
        <dbReference type="ARBA" id="ARBA00022989"/>
    </source>
</evidence>
<evidence type="ECO:0000256" key="2">
    <source>
        <dbReference type="ARBA" id="ARBA00009773"/>
    </source>
</evidence>
<protein>
    <submittedName>
        <fullName evidence="8">AI-2E family transporter</fullName>
    </submittedName>
</protein>
<proteinExistence type="inferred from homology"/>
<reference evidence="8" key="3">
    <citation type="submission" date="2023-12" db="EMBL/GenBank/DDBJ databases">
        <authorList>
            <person name="Sun Q."/>
            <person name="Inoue M."/>
        </authorList>
    </citation>
    <scope>NUCLEOTIDE SEQUENCE</scope>
    <source>
        <strain evidence="8">JCM 12289</strain>
    </source>
</reference>
<keyword evidence="9" id="KW-0614">Plasmid</keyword>
<comment type="similarity">
    <text evidence="2">Belongs to the autoinducer-2 exporter (AI-2E) (TC 2.A.86) family.</text>
</comment>
<evidence type="ECO:0000313" key="8">
    <source>
        <dbReference type="EMBL" id="GAA0471816.1"/>
    </source>
</evidence>
<dbReference type="EMBL" id="BAAADN010000053">
    <property type="protein sequence ID" value="GAA0471816.1"/>
    <property type="molecule type" value="Genomic_DNA"/>
</dbReference>
<evidence type="ECO:0000256" key="6">
    <source>
        <dbReference type="SAM" id="MobiDB-lite"/>
    </source>
</evidence>
<reference evidence="9" key="2">
    <citation type="submission" date="2022-04" db="EMBL/GenBank/DDBJ databases">
        <title>Sequencing and genomic assembly of Halococcus dombrowskii.</title>
        <authorList>
            <person name="Lim S.W."/>
            <person name="MacLea K.S."/>
        </authorList>
    </citation>
    <scope>NUCLEOTIDE SEQUENCE</scope>
    <source>
        <strain evidence="9">H4</strain>
        <plasmid evidence="9">unnamed4</plasmid>
    </source>
</reference>
<feature type="transmembrane region" description="Helical" evidence="7">
    <location>
        <begin position="15"/>
        <end position="44"/>
    </location>
</feature>
<feature type="compositionally biased region" description="Acidic residues" evidence="6">
    <location>
        <begin position="389"/>
        <end position="399"/>
    </location>
</feature>
<feature type="transmembrane region" description="Helical" evidence="7">
    <location>
        <begin position="279"/>
        <end position="298"/>
    </location>
</feature>
<dbReference type="InterPro" id="IPR002549">
    <property type="entry name" value="AI-2E-like"/>
</dbReference>
<feature type="region of interest" description="Disordered" evidence="6">
    <location>
        <begin position="365"/>
        <end position="399"/>
    </location>
</feature>
<feature type="transmembrane region" description="Helical" evidence="7">
    <location>
        <begin position="65"/>
        <end position="87"/>
    </location>
</feature>
<feature type="transmembrane region" description="Helical" evidence="7">
    <location>
        <begin position="318"/>
        <end position="344"/>
    </location>
</feature>
<dbReference type="KEGG" id="hdo:MUK72_19770"/>
<feature type="transmembrane region" description="Helical" evidence="7">
    <location>
        <begin position="237"/>
        <end position="258"/>
    </location>
</feature>
<dbReference type="GeneID" id="71764136"/>
<feature type="transmembrane region" description="Helical" evidence="7">
    <location>
        <begin position="206"/>
        <end position="225"/>
    </location>
</feature>
<evidence type="ECO:0000313" key="10">
    <source>
        <dbReference type="Proteomes" id="UP000830542"/>
    </source>
</evidence>
<evidence type="ECO:0000313" key="11">
    <source>
        <dbReference type="Proteomes" id="UP001500962"/>
    </source>
</evidence>
<dbReference type="Pfam" id="PF01594">
    <property type="entry name" value="AI-2E_transport"/>
    <property type="match status" value="1"/>
</dbReference>
<keyword evidence="3 7" id="KW-0812">Transmembrane</keyword>
<organism evidence="8 11">
    <name type="scientific">Halococcus dombrowskii</name>
    <dbReference type="NCBI Taxonomy" id="179637"/>
    <lineage>
        <taxon>Archaea</taxon>
        <taxon>Methanobacteriati</taxon>
        <taxon>Methanobacteriota</taxon>
        <taxon>Stenosarchaea group</taxon>
        <taxon>Halobacteria</taxon>
        <taxon>Halobacteriales</taxon>
        <taxon>Halococcaceae</taxon>
        <taxon>Halococcus</taxon>
    </lineage>
</organism>
<evidence type="ECO:0000313" key="9">
    <source>
        <dbReference type="EMBL" id="UOO97383.1"/>
    </source>
</evidence>
<gene>
    <name evidence="8" type="ORF">GCM10008985_30810</name>
    <name evidence="9" type="ORF">MUK72_19770</name>
</gene>
<sequence length="399" mass="42735">MSDRTPELLSDRTRLGWWLFIVLLAIVAAFLAYSFVGMIVLGVFGYYATRPVNRRLRTTVDSNSIAASITVLVVVVPILLLIGYVGFNLFQQLQQAIGAGGSGAFGLVDLSALPPAQRETATTLLQNPTQFISQPQQTLQTVLQLGGTVASAVGGTLVFLGLTVTFSFFLLQNDAALSRGLRELFGGRDTTAYAYAIAVDEDMESVFFGNLLFVVAMSVIAAITYEATNLLAPGALHVPMVLVLGVLTGIASLIPIVVGKVIYLPIVAYLGFQAVRSGGSFLFVGGALVAYFLILDILPQTFLQPYITGRQLDMLVLMFGYILGPILFGWYGFFLLPIVFILMLEAVRIVLPELVRGEALTPDVSLGEGVGTDPQSARDIPPGKNASDEPSESDDTPAN</sequence>
<dbReference type="Proteomes" id="UP000830542">
    <property type="component" value="Plasmid unnamed4"/>
</dbReference>
<dbReference type="Proteomes" id="UP001500962">
    <property type="component" value="Unassembled WGS sequence"/>
</dbReference>
<evidence type="ECO:0000256" key="5">
    <source>
        <dbReference type="ARBA" id="ARBA00023136"/>
    </source>
</evidence>
<evidence type="ECO:0000256" key="3">
    <source>
        <dbReference type="ARBA" id="ARBA00022692"/>
    </source>
</evidence>
<geneLocation type="plasmid" evidence="9 10">
    <name>unnamed4</name>
</geneLocation>
<keyword evidence="5 7" id="KW-0472">Membrane</keyword>
<name>A0AAV3SJ77_HALDO</name>
<dbReference type="GO" id="GO:0016020">
    <property type="term" value="C:membrane"/>
    <property type="evidence" value="ECO:0007669"/>
    <property type="project" value="UniProtKB-SubCell"/>
</dbReference>
<feature type="transmembrane region" description="Helical" evidence="7">
    <location>
        <begin position="149"/>
        <end position="171"/>
    </location>
</feature>
<reference evidence="8" key="1">
    <citation type="journal article" date="2014" name="Int. J. Syst. Evol. Microbiol.">
        <title>Complete genome sequence of Corynebacterium casei LMG S-19264T (=DSM 44701T), isolated from a smear-ripened cheese.</title>
        <authorList>
            <consortium name="US DOE Joint Genome Institute (JGI-PGF)"/>
            <person name="Walter F."/>
            <person name="Albersmeier A."/>
            <person name="Kalinowski J."/>
            <person name="Ruckert C."/>
        </authorList>
    </citation>
    <scope>NUCLEOTIDE SEQUENCE</scope>
    <source>
        <strain evidence="8">JCM 12289</strain>
    </source>
</reference>
<keyword evidence="10" id="KW-1185">Reference proteome</keyword>
<evidence type="ECO:0000256" key="7">
    <source>
        <dbReference type="SAM" id="Phobius"/>
    </source>
</evidence>
<keyword evidence="4 7" id="KW-1133">Transmembrane helix</keyword>
<comment type="subcellular location">
    <subcellularLocation>
        <location evidence="1">Membrane</location>
        <topology evidence="1">Multi-pass membrane protein</topology>
    </subcellularLocation>
</comment>
<accession>A0AAV3SJ77</accession>
<dbReference type="EMBL" id="CP095009">
    <property type="protein sequence ID" value="UOO97383.1"/>
    <property type="molecule type" value="Genomic_DNA"/>
</dbReference>
<dbReference type="RefSeq" id="WP_244706961.1">
    <property type="nucleotide sequence ID" value="NZ_BAAADN010000053.1"/>
</dbReference>